<name>A0ABY7TK24_9SPHN</name>
<evidence type="ECO:0000259" key="10">
    <source>
        <dbReference type="Pfam" id="PF18317"/>
    </source>
</evidence>
<feature type="binding site" evidence="8">
    <location>
        <position position="228"/>
    </location>
    <ligand>
        <name>NADP(+)</name>
        <dbReference type="ChEBI" id="CHEBI:58349"/>
    </ligand>
</feature>
<dbReference type="Gene3D" id="3.40.50.10860">
    <property type="entry name" value="Leucine Dehydrogenase, chain A, domain 1"/>
    <property type="match status" value="1"/>
</dbReference>
<feature type="binding site" evidence="8">
    <location>
        <position position="105"/>
    </location>
    <ligand>
        <name>shikimate</name>
        <dbReference type="ChEBI" id="CHEBI:36208"/>
    </ligand>
</feature>
<keyword evidence="6 8" id="KW-0057">Aromatic amino acid biosynthesis</keyword>
<comment type="catalytic activity">
    <reaction evidence="7 8">
        <text>shikimate + NADP(+) = 3-dehydroshikimate + NADPH + H(+)</text>
        <dbReference type="Rhea" id="RHEA:17737"/>
        <dbReference type="ChEBI" id="CHEBI:15378"/>
        <dbReference type="ChEBI" id="CHEBI:16630"/>
        <dbReference type="ChEBI" id="CHEBI:36208"/>
        <dbReference type="ChEBI" id="CHEBI:57783"/>
        <dbReference type="ChEBI" id="CHEBI:58349"/>
        <dbReference type="EC" id="1.1.1.25"/>
    </reaction>
</comment>
<dbReference type="InterPro" id="IPR036291">
    <property type="entry name" value="NAD(P)-bd_dom_sf"/>
</dbReference>
<dbReference type="Gene3D" id="3.40.50.720">
    <property type="entry name" value="NAD(P)-binding Rossmann-like Domain"/>
    <property type="match status" value="1"/>
</dbReference>
<keyword evidence="3 8" id="KW-0028">Amino-acid biosynthesis</keyword>
<organism evidence="11 12">
    <name type="scientific">Sphingomonas naphthae</name>
    <dbReference type="NCBI Taxonomy" id="1813468"/>
    <lineage>
        <taxon>Bacteria</taxon>
        <taxon>Pseudomonadati</taxon>
        <taxon>Pseudomonadota</taxon>
        <taxon>Alphaproteobacteria</taxon>
        <taxon>Sphingomonadales</taxon>
        <taxon>Sphingomonadaceae</taxon>
        <taxon>Sphingomonas</taxon>
    </lineage>
</organism>
<dbReference type="InterPro" id="IPR013708">
    <property type="entry name" value="Shikimate_DH-bd_N"/>
</dbReference>
<feature type="active site" description="Proton acceptor" evidence="8">
    <location>
        <position position="68"/>
    </location>
</feature>
<sequence>MTRLYAEVIGDPIAHSKSPLIHNFWLAEAGIDADYRRCHVTPDELPAYIEARRADPGWRGCNVTIPHKRAVLGLLDAVDPLAARIGAVNTIVRGADGRLTGHNTDAAGFMEALQPDLARPSLLKMARLIGTGGAARAIAHALKDAGFLVVILGRDLDKARALLAEIGESDETLAAPLGTLATPSDFVWDDRGGVLDLVVNATSLGMTGYPPLPLDPTHLPPGAIVYDVVYAPLETELLATARAGGHRTIDGLSMLVGQAAEAFALFFGTPAPRGRDPELRALLKA</sequence>
<comment type="subunit">
    <text evidence="8">Homodimer.</text>
</comment>
<evidence type="ECO:0000256" key="1">
    <source>
        <dbReference type="ARBA" id="ARBA00004871"/>
    </source>
</evidence>
<feature type="binding site" evidence="8">
    <location>
        <position position="251"/>
    </location>
    <ligand>
        <name>NADP(+)</name>
        <dbReference type="ChEBI" id="CHEBI:58349"/>
    </ligand>
</feature>
<feature type="binding site" evidence="8">
    <location>
        <position position="64"/>
    </location>
    <ligand>
        <name>shikimate</name>
        <dbReference type="ChEBI" id="CHEBI:36208"/>
    </ligand>
</feature>
<dbReference type="PANTHER" id="PTHR21089:SF1">
    <property type="entry name" value="BIFUNCTIONAL 3-DEHYDROQUINATE DEHYDRATASE_SHIKIMATE DEHYDROGENASE, CHLOROPLASTIC"/>
    <property type="match status" value="1"/>
</dbReference>
<dbReference type="InterPro" id="IPR041121">
    <property type="entry name" value="SDH_C"/>
</dbReference>
<dbReference type="PANTHER" id="PTHR21089">
    <property type="entry name" value="SHIKIMATE DEHYDROGENASE"/>
    <property type="match status" value="1"/>
</dbReference>
<keyword evidence="5 8" id="KW-0560">Oxidoreductase</keyword>
<dbReference type="SUPFAM" id="SSF53223">
    <property type="entry name" value="Aminoacid dehydrogenase-like, N-terminal domain"/>
    <property type="match status" value="1"/>
</dbReference>
<feature type="domain" description="SDH C-terminal" evidence="10">
    <location>
        <begin position="251"/>
        <end position="273"/>
    </location>
</feature>
<evidence type="ECO:0000256" key="3">
    <source>
        <dbReference type="ARBA" id="ARBA00022605"/>
    </source>
</evidence>
<dbReference type="Pfam" id="PF08501">
    <property type="entry name" value="Shikimate_dh_N"/>
    <property type="match status" value="1"/>
</dbReference>
<evidence type="ECO:0000256" key="2">
    <source>
        <dbReference type="ARBA" id="ARBA00012962"/>
    </source>
</evidence>
<dbReference type="InterPro" id="IPR011342">
    <property type="entry name" value="Shikimate_DH"/>
</dbReference>
<feature type="binding site" evidence="8">
    <location>
        <begin position="16"/>
        <end position="18"/>
    </location>
    <ligand>
        <name>shikimate</name>
        <dbReference type="ChEBI" id="CHEBI:36208"/>
    </ligand>
</feature>
<dbReference type="RefSeq" id="WP_273687397.1">
    <property type="nucleotide sequence ID" value="NZ_CP117411.1"/>
</dbReference>
<comment type="function">
    <text evidence="8">Involved in the biosynthesis of the chorismate, which leads to the biosynthesis of aromatic amino acids. Catalyzes the reversible NADPH linked reduction of 3-dehydroshikimate (DHSA) to yield shikimate (SA).</text>
</comment>
<dbReference type="Pfam" id="PF18317">
    <property type="entry name" value="SDH_C"/>
    <property type="match status" value="1"/>
</dbReference>
<dbReference type="Proteomes" id="UP001220395">
    <property type="component" value="Chromosome"/>
</dbReference>
<comment type="similarity">
    <text evidence="8">Belongs to the shikimate dehydrogenase family.</text>
</comment>
<dbReference type="InterPro" id="IPR046346">
    <property type="entry name" value="Aminoacid_DH-like_N_sf"/>
</dbReference>
<gene>
    <name evidence="8 11" type="primary">aroE</name>
    <name evidence="11" type="ORF">PQ455_16960</name>
</gene>
<keyword evidence="12" id="KW-1185">Reference proteome</keyword>
<keyword evidence="4 8" id="KW-0521">NADP</keyword>
<accession>A0ABY7TK24</accession>
<evidence type="ECO:0000256" key="5">
    <source>
        <dbReference type="ARBA" id="ARBA00023002"/>
    </source>
</evidence>
<reference evidence="11 12" key="1">
    <citation type="submission" date="2023-02" db="EMBL/GenBank/DDBJ databases">
        <title>Genome sequence of Sphingomonas naphthae.</title>
        <authorList>
            <person name="Kim S."/>
            <person name="Heo J."/>
            <person name="Kwon S.-W."/>
        </authorList>
    </citation>
    <scope>NUCLEOTIDE SEQUENCE [LARGE SCALE GENOMIC DNA]</scope>
    <source>
        <strain evidence="11 12">KACC 18716</strain>
    </source>
</reference>
<protein>
    <recommendedName>
        <fullName evidence="2 8">Shikimate dehydrogenase (NADP(+))</fullName>
        <shortName evidence="8">SDH</shortName>
        <ecNumber evidence="2 8">1.1.1.25</ecNumber>
    </recommendedName>
</protein>
<feature type="domain" description="Shikimate dehydrogenase substrate binding N-terminal" evidence="9">
    <location>
        <begin position="8"/>
        <end position="91"/>
    </location>
</feature>
<feature type="binding site" evidence="8">
    <location>
        <position position="258"/>
    </location>
    <ligand>
        <name>shikimate</name>
        <dbReference type="ChEBI" id="CHEBI:36208"/>
    </ligand>
</feature>
<dbReference type="CDD" id="cd01065">
    <property type="entry name" value="NAD_bind_Shikimate_DH"/>
    <property type="match status" value="1"/>
</dbReference>
<dbReference type="InterPro" id="IPR022893">
    <property type="entry name" value="Shikimate_DH_fam"/>
</dbReference>
<dbReference type="EC" id="1.1.1.25" evidence="2 8"/>
<comment type="caution">
    <text evidence="8">Lacks conserved residue(s) required for the propagation of feature annotation.</text>
</comment>
<evidence type="ECO:0000256" key="7">
    <source>
        <dbReference type="ARBA" id="ARBA00049442"/>
    </source>
</evidence>
<evidence type="ECO:0000313" key="12">
    <source>
        <dbReference type="Proteomes" id="UP001220395"/>
    </source>
</evidence>
<feature type="binding site" evidence="8">
    <location>
        <position position="89"/>
    </location>
    <ligand>
        <name>shikimate</name>
        <dbReference type="ChEBI" id="CHEBI:36208"/>
    </ligand>
</feature>
<evidence type="ECO:0000256" key="4">
    <source>
        <dbReference type="ARBA" id="ARBA00022857"/>
    </source>
</evidence>
<evidence type="ECO:0000256" key="8">
    <source>
        <dbReference type="HAMAP-Rule" id="MF_00222"/>
    </source>
</evidence>
<feature type="binding site" evidence="8">
    <location>
        <position position="230"/>
    </location>
    <ligand>
        <name>shikimate</name>
        <dbReference type="ChEBI" id="CHEBI:36208"/>
    </ligand>
</feature>
<evidence type="ECO:0000259" key="9">
    <source>
        <dbReference type="Pfam" id="PF08501"/>
    </source>
</evidence>
<dbReference type="SUPFAM" id="SSF51735">
    <property type="entry name" value="NAD(P)-binding Rossmann-fold domains"/>
    <property type="match status" value="1"/>
</dbReference>
<evidence type="ECO:0000313" key="11">
    <source>
        <dbReference type="EMBL" id="WCT73283.1"/>
    </source>
</evidence>
<dbReference type="HAMAP" id="MF_00222">
    <property type="entry name" value="Shikimate_DH_AroE"/>
    <property type="match status" value="1"/>
</dbReference>
<comment type="pathway">
    <text evidence="1 8">Metabolic intermediate biosynthesis; chorismate biosynthesis; chorismate from D-erythrose 4-phosphate and phosphoenolpyruvate: step 4/7.</text>
</comment>
<dbReference type="EMBL" id="CP117411">
    <property type="protein sequence ID" value="WCT73283.1"/>
    <property type="molecule type" value="Genomic_DNA"/>
</dbReference>
<evidence type="ECO:0000256" key="6">
    <source>
        <dbReference type="ARBA" id="ARBA00023141"/>
    </source>
</evidence>
<proteinExistence type="inferred from homology"/>
<dbReference type="GO" id="GO:0004764">
    <property type="term" value="F:shikimate 3-dehydrogenase (NADP+) activity"/>
    <property type="evidence" value="ECO:0007669"/>
    <property type="project" value="UniProtKB-EC"/>
</dbReference>
<dbReference type="NCBIfam" id="TIGR00507">
    <property type="entry name" value="aroE"/>
    <property type="match status" value="1"/>
</dbReference>